<name>B9XRV6_PEDPL</name>
<dbReference type="OrthoDB" id="9798855at2"/>
<evidence type="ECO:0000256" key="1">
    <source>
        <dbReference type="ARBA" id="ARBA00022884"/>
    </source>
</evidence>
<organism evidence="4 5">
    <name type="scientific">Pedosphaera parvula (strain Ellin514)</name>
    <dbReference type="NCBI Taxonomy" id="320771"/>
    <lineage>
        <taxon>Bacteria</taxon>
        <taxon>Pseudomonadati</taxon>
        <taxon>Verrucomicrobiota</taxon>
        <taxon>Pedosphaerae</taxon>
        <taxon>Pedosphaerales</taxon>
        <taxon>Pedosphaeraceae</taxon>
        <taxon>Pedosphaera</taxon>
    </lineage>
</organism>
<comment type="caution">
    <text evidence="4">The sequence shown here is derived from an EMBL/GenBank/DDBJ whole genome shotgun (WGS) entry which is preliminary data.</text>
</comment>
<dbReference type="Gene3D" id="3.30.70.330">
    <property type="match status" value="1"/>
</dbReference>
<dbReference type="STRING" id="320771.Cflav_PD0260"/>
<accession>B9XRV6</accession>
<reference evidence="4 5" key="1">
    <citation type="journal article" date="2011" name="J. Bacteriol.">
        <title>Genome sequence of 'Pedosphaera parvula' Ellin514, an aerobic Verrucomicrobial isolate from pasture soil.</title>
        <authorList>
            <person name="Kant R."/>
            <person name="van Passel M.W."/>
            <person name="Sangwan P."/>
            <person name="Palva A."/>
            <person name="Lucas S."/>
            <person name="Copeland A."/>
            <person name="Lapidus A."/>
            <person name="Glavina Del Rio T."/>
            <person name="Dalin E."/>
            <person name="Tice H."/>
            <person name="Bruce D."/>
            <person name="Goodwin L."/>
            <person name="Pitluck S."/>
            <person name="Chertkov O."/>
            <person name="Larimer F.W."/>
            <person name="Land M.L."/>
            <person name="Hauser L."/>
            <person name="Brettin T.S."/>
            <person name="Detter J.C."/>
            <person name="Han S."/>
            <person name="de Vos W.M."/>
            <person name="Janssen P.H."/>
            <person name="Smidt H."/>
        </authorList>
    </citation>
    <scope>NUCLEOTIDE SEQUENCE [LARGE SCALE GENOMIC DNA]</scope>
    <source>
        <strain evidence="4 5">Ellin514</strain>
    </source>
</reference>
<keyword evidence="5" id="KW-1185">Reference proteome</keyword>
<dbReference type="Proteomes" id="UP000003688">
    <property type="component" value="Unassembled WGS sequence"/>
</dbReference>
<dbReference type="RefSeq" id="WP_007418539.1">
    <property type="nucleotide sequence ID" value="NZ_ABOX02000069.1"/>
</dbReference>
<dbReference type="InterPro" id="IPR000504">
    <property type="entry name" value="RRM_dom"/>
</dbReference>
<proteinExistence type="predicted"/>
<dbReference type="Pfam" id="PF00076">
    <property type="entry name" value="RRM_1"/>
    <property type="match status" value="1"/>
</dbReference>
<dbReference type="SUPFAM" id="SSF54928">
    <property type="entry name" value="RNA-binding domain, RBD"/>
    <property type="match status" value="1"/>
</dbReference>
<feature type="region of interest" description="Disordered" evidence="2">
    <location>
        <begin position="72"/>
        <end position="118"/>
    </location>
</feature>
<dbReference type="GO" id="GO:0003723">
    <property type="term" value="F:RNA binding"/>
    <property type="evidence" value="ECO:0007669"/>
    <property type="project" value="UniProtKB-KW"/>
</dbReference>
<dbReference type="InterPro" id="IPR052462">
    <property type="entry name" value="SLIRP/GR-RBP-like"/>
</dbReference>
<evidence type="ECO:0000259" key="3">
    <source>
        <dbReference type="PROSITE" id="PS50102"/>
    </source>
</evidence>
<keyword evidence="1" id="KW-0694">RNA-binding</keyword>
<dbReference type="InterPro" id="IPR048289">
    <property type="entry name" value="RRM2_NsCP33-like"/>
</dbReference>
<dbReference type="CDD" id="cd21608">
    <property type="entry name" value="RRM2_NsCP33_like"/>
    <property type="match status" value="1"/>
</dbReference>
<evidence type="ECO:0000313" key="5">
    <source>
        <dbReference type="Proteomes" id="UP000003688"/>
    </source>
</evidence>
<dbReference type="EMBL" id="ABOX02000069">
    <property type="protein sequence ID" value="EEF57415.1"/>
    <property type="molecule type" value="Genomic_DNA"/>
</dbReference>
<feature type="compositionally biased region" description="Gly residues" evidence="2">
    <location>
        <begin position="87"/>
        <end position="98"/>
    </location>
</feature>
<dbReference type="AlphaFoldDB" id="B9XRV6"/>
<sequence>MATKLFVGNLPFSTTENDLQDHFSGAGTVIAVNIMQDRATGRSRGFAFIEMGSQAEADAAVAQYHGKEFQGRALTVNEARPREERPPGGGGGYGGGGRGGDRGGRGGGGGGGGYRDRR</sequence>
<gene>
    <name evidence="4" type="ORF">Cflav_PD0260</name>
</gene>
<protein>
    <submittedName>
        <fullName evidence="4">RNP-1 like RNA-binding protein</fullName>
    </submittedName>
</protein>
<feature type="domain" description="RRM" evidence="3">
    <location>
        <begin position="3"/>
        <end position="81"/>
    </location>
</feature>
<dbReference type="PROSITE" id="PS50102">
    <property type="entry name" value="RRM"/>
    <property type="match status" value="1"/>
</dbReference>
<dbReference type="InterPro" id="IPR012677">
    <property type="entry name" value="Nucleotide-bd_a/b_plait_sf"/>
</dbReference>
<dbReference type="SMART" id="SM00360">
    <property type="entry name" value="RRM"/>
    <property type="match status" value="1"/>
</dbReference>
<feature type="compositionally biased region" description="Gly residues" evidence="2">
    <location>
        <begin position="105"/>
        <end position="118"/>
    </location>
</feature>
<dbReference type="PANTHER" id="PTHR48027">
    <property type="entry name" value="HETEROGENEOUS NUCLEAR RIBONUCLEOPROTEIN 87F-RELATED"/>
    <property type="match status" value="1"/>
</dbReference>
<evidence type="ECO:0000313" key="4">
    <source>
        <dbReference type="EMBL" id="EEF57415.1"/>
    </source>
</evidence>
<dbReference type="InterPro" id="IPR035979">
    <property type="entry name" value="RBD_domain_sf"/>
</dbReference>
<evidence type="ECO:0000256" key="2">
    <source>
        <dbReference type="SAM" id="MobiDB-lite"/>
    </source>
</evidence>